<evidence type="ECO:0000256" key="3">
    <source>
        <dbReference type="ARBA" id="ARBA00023004"/>
    </source>
</evidence>
<dbReference type="InterPro" id="IPR014349">
    <property type="entry name" value="Rieske_Fe-S_prot"/>
</dbReference>
<evidence type="ECO:0000256" key="1">
    <source>
        <dbReference type="ARBA" id="ARBA00022714"/>
    </source>
</evidence>
<feature type="compositionally biased region" description="Low complexity" evidence="6">
    <location>
        <begin position="34"/>
        <end position="45"/>
    </location>
</feature>
<dbReference type="PROSITE" id="PS51318">
    <property type="entry name" value="TAT"/>
    <property type="match status" value="1"/>
</dbReference>
<evidence type="ECO:0000256" key="2">
    <source>
        <dbReference type="ARBA" id="ARBA00022723"/>
    </source>
</evidence>
<proteinExistence type="predicted"/>
<dbReference type="InterPro" id="IPR036922">
    <property type="entry name" value="Rieske_2Fe-2S_sf"/>
</dbReference>
<dbReference type="Proteomes" id="UP000236584">
    <property type="component" value="Chromosome"/>
</dbReference>
<dbReference type="InterPro" id="IPR006311">
    <property type="entry name" value="TAT_signal"/>
</dbReference>
<organism evidence="8 9">
    <name type="scientific">Salinigranum rubrum</name>
    <dbReference type="NCBI Taxonomy" id="755307"/>
    <lineage>
        <taxon>Archaea</taxon>
        <taxon>Methanobacteriati</taxon>
        <taxon>Methanobacteriota</taxon>
        <taxon>Stenosarchaea group</taxon>
        <taxon>Halobacteria</taxon>
        <taxon>Halobacteriales</taxon>
        <taxon>Haloferacaceae</taxon>
        <taxon>Salinigranum</taxon>
    </lineage>
</organism>
<accession>A0A2I8VM63</accession>
<dbReference type="AlphaFoldDB" id="A0A2I8VM63"/>
<sequence>MSDSDDKYPTESGRRRFVKGVVGGAALAGVGAAGSATVNSATTSPGAGGGPTQAYAIENTAGPAPRGMPLIPVEIDSEGYLKGVWPDVQTETQNGVEIEVAETDNFRGSGVAYSSEWFQYCGVQSYPQLAPSAEADNFFRSDSGAYTWQQETYSAGDKLHVDDFSDYREWGNGIGDPGIGKPATGTWRSQDSEDTMPIQVIKSPVVEQKAPEVGGFFEAATQEGFLAWLNKCTHFCCVPGWKQSADAAKFGNANHVYCQCHQSLYDPFTVVQTLFTALPRPDE</sequence>
<dbReference type="Gene3D" id="2.102.10.10">
    <property type="entry name" value="Rieske [2Fe-2S] iron-sulphur domain"/>
    <property type="match status" value="1"/>
</dbReference>
<evidence type="ECO:0000256" key="4">
    <source>
        <dbReference type="ARBA" id="ARBA00023014"/>
    </source>
</evidence>
<dbReference type="InterPro" id="IPR017941">
    <property type="entry name" value="Rieske_2Fe-2S"/>
</dbReference>
<evidence type="ECO:0000313" key="9">
    <source>
        <dbReference type="Proteomes" id="UP000236584"/>
    </source>
</evidence>
<evidence type="ECO:0000313" key="8">
    <source>
        <dbReference type="EMBL" id="AUV82985.1"/>
    </source>
</evidence>
<keyword evidence="4" id="KW-0411">Iron-sulfur</keyword>
<gene>
    <name evidence="8" type="ORF">C2R22_16140</name>
</gene>
<dbReference type="KEGG" id="srub:C2R22_16140"/>
<dbReference type="GO" id="GO:0051537">
    <property type="term" value="F:2 iron, 2 sulfur cluster binding"/>
    <property type="evidence" value="ECO:0007669"/>
    <property type="project" value="UniProtKB-KW"/>
</dbReference>
<name>A0A2I8VM63_9EURY</name>
<dbReference type="GO" id="GO:0046872">
    <property type="term" value="F:metal ion binding"/>
    <property type="evidence" value="ECO:0007669"/>
    <property type="project" value="UniProtKB-KW"/>
</dbReference>
<dbReference type="OrthoDB" id="5623at2157"/>
<keyword evidence="2" id="KW-0479">Metal-binding</keyword>
<keyword evidence="3" id="KW-0408">Iron</keyword>
<dbReference type="PANTHER" id="PTHR10134">
    <property type="entry name" value="CYTOCHROME B-C1 COMPLEX SUBUNIT RIESKE, MITOCHONDRIAL"/>
    <property type="match status" value="1"/>
</dbReference>
<dbReference type="PROSITE" id="PS51296">
    <property type="entry name" value="RIESKE"/>
    <property type="match status" value="1"/>
</dbReference>
<dbReference type="SUPFAM" id="SSF50022">
    <property type="entry name" value="ISP domain"/>
    <property type="match status" value="1"/>
</dbReference>
<reference evidence="8 9" key="1">
    <citation type="submission" date="2018-01" db="EMBL/GenBank/DDBJ databases">
        <title>Complete genome sequence of Salinigranum rubrum GX10T, an extremely halophilic archaeon isolated from a marine solar saltern.</title>
        <authorList>
            <person name="Han S."/>
        </authorList>
    </citation>
    <scope>NUCLEOTIDE SEQUENCE [LARGE SCALE GENOMIC DNA]</scope>
    <source>
        <strain evidence="8 9">GX10</strain>
    </source>
</reference>
<keyword evidence="5" id="KW-1015">Disulfide bond</keyword>
<evidence type="ECO:0000256" key="6">
    <source>
        <dbReference type="SAM" id="MobiDB-lite"/>
    </source>
</evidence>
<dbReference type="EMBL" id="CP026309">
    <property type="protein sequence ID" value="AUV82985.1"/>
    <property type="molecule type" value="Genomic_DNA"/>
</dbReference>
<evidence type="ECO:0000256" key="5">
    <source>
        <dbReference type="ARBA" id="ARBA00023157"/>
    </source>
</evidence>
<dbReference type="GeneID" id="35593654"/>
<keyword evidence="9" id="KW-1185">Reference proteome</keyword>
<keyword evidence="1" id="KW-0001">2Fe-2S</keyword>
<evidence type="ECO:0000259" key="7">
    <source>
        <dbReference type="PROSITE" id="PS51296"/>
    </source>
</evidence>
<dbReference type="RefSeq" id="WP_103426674.1">
    <property type="nucleotide sequence ID" value="NZ_CP026309.1"/>
</dbReference>
<protein>
    <submittedName>
        <fullName evidence="8">Cytochrome B</fullName>
    </submittedName>
</protein>
<feature type="region of interest" description="Disordered" evidence="6">
    <location>
        <begin position="34"/>
        <end position="61"/>
    </location>
</feature>
<feature type="domain" description="Rieske" evidence="7">
    <location>
        <begin position="195"/>
        <end position="283"/>
    </location>
</feature>